<dbReference type="Proteomes" id="UP001165186">
    <property type="component" value="Unassembled WGS sequence"/>
</dbReference>
<comment type="caution">
    <text evidence="1">The sequence shown here is derived from an EMBL/GenBank/DDBJ whole genome shotgun (WGS) entry which is preliminary data.</text>
</comment>
<dbReference type="EMBL" id="BSXG01000130">
    <property type="protein sequence ID" value="GME47151.1"/>
    <property type="molecule type" value="Genomic_DNA"/>
</dbReference>
<proteinExistence type="predicted"/>
<organism evidence="1 2">
    <name type="scientific">Neofusicoccum parvum</name>
    <dbReference type="NCBI Taxonomy" id="310453"/>
    <lineage>
        <taxon>Eukaryota</taxon>
        <taxon>Fungi</taxon>
        <taxon>Dikarya</taxon>
        <taxon>Ascomycota</taxon>
        <taxon>Pezizomycotina</taxon>
        <taxon>Dothideomycetes</taxon>
        <taxon>Dothideomycetes incertae sedis</taxon>
        <taxon>Botryosphaeriales</taxon>
        <taxon>Botryosphaeriaceae</taxon>
        <taxon>Neofusicoccum</taxon>
    </lineage>
</organism>
<name>A0ACB5SLR3_9PEZI</name>
<sequence length="452" mass="50464">MQQSPDSGISVLVVGGGLAGLSTAIESYRKGHQVRVVDRRPNFNDFGDLIGIGPSALRTPEKWPGFLERVRAQSYTPMNWMFKYDNTLLCKVPTGQPDYPSLLISRADLHRQLYAYATELQIPIEFGKFVEEYHESDEQAFATTSDGETLEADVIIAADGVGSRSWKLVMGKKDQPISSGFAVYRVNFPIGPALKNPLIAAEFADVDDRVSVHIGPDAHVVIGKKKDHINWMMTYKDDGNADESWTKTAQADKALKHVAGWTPFLTELIKATPNNTVIDWKLMWRNPQPQWTSPKARVIQVGDSAHSFLPSSGSGATMAWEDAFSIAACLQLGGKENIPLATRVHNLLRFERVSCAQKMGYKTRELWHKTDWEAVSKNPNSVGNTIGNWVLRHNPEQYAREKYEDASNSILTGAPFKNTNAVPGYTYKPWDIHQLIEASERGEKVQDEGDWS</sequence>
<gene>
    <name evidence="1" type="primary">g12518</name>
    <name evidence="1" type="ORF">NpPPO83_00012518</name>
</gene>
<evidence type="ECO:0000313" key="1">
    <source>
        <dbReference type="EMBL" id="GME47151.1"/>
    </source>
</evidence>
<protein>
    <submittedName>
        <fullName evidence="1">Unnamed protein product</fullName>
    </submittedName>
</protein>
<accession>A0ACB5SLR3</accession>
<evidence type="ECO:0000313" key="2">
    <source>
        <dbReference type="Proteomes" id="UP001165186"/>
    </source>
</evidence>
<keyword evidence="2" id="KW-1185">Reference proteome</keyword>
<reference evidence="1" key="1">
    <citation type="submission" date="2024-09" db="EMBL/GenBank/DDBJ databases">
        <title>Draft Genome Sequences of Neofusicoccum parvum.</title>
        <authorList>
            <person name="Ashida A."/>
            <person name="Camagna M."/>
            <person name="Tanaka A."/>
            <person name="Takemoto D."/>
        </authorList>
    </citation>
    <scope>NUCLEOTIDE SEQUENCE</scope>
    <source>
        <strain evidence="1">PPO83</strain>
    </source>
</reference>